<keyword evidence="4" id="KW-1185">Reference proteome</keyword>
<evidence type="ECO:0000256" key="1">
    <source>
        <dbReference type="SAM" id="Phobius"/>
    </source>
</evidence>
<evidence type="ECO:0000313" key="3">
    <source>
        <dbReference type="EMBL" id="MFD2162148.1"/>
    </source>
</evidence>
<accession>A0ABW4ZJC9</accession>
<organism evidence="3 4">
    <name type="scientific">Paradesertivirga mongoliensis</name>
    <dbReference type="NCBI Taxonomy" id="2100740"/>
    <lineage>
        <taxon>Bacteria</taxon>
        <taxon>Pseudomonadati</taxon>
        <taxon>Bacteroidota</taxon>
        <taxon>Sphingobacteriia</taxon>
        <taxon>Sphingobacteriales</taxon>
        <taxon>Sphingobacteriaceae</taxon>
        <taxon>Paradesertivirga</taxon>
    </lineage>
</organism>
<protein>
    <submittedName>
        <fullName evidence="3">T9SS type A sorting domain-containing protein</fullName>
    </submittedName>
</protein>
<feature type="domain" description="Secretion system C-terminal sorting" evidence="2">
    <location>
        <begin position="1174"/>
        <end position="1238"/>
    </location>
</feature>
<proteinExistence type="predicted"/>
<dbReference type="RefSeq" id="WP_255897785.1">
    <property type="nucleotide sequence ID" value="NZ_JAFMZO010000001.1"/>
</dbReference>
<dbReference type="NCBIfam" id="TIGR04183">
    <property type="entry name" value="Por_Secre_tail"/>
    <property type="match status" value="1"/>
</dbReference>
<dbReference type="Proteomes" id="UP001597387">
    <property type="component" value="Unassembled WGS sequence"/>
</dbReference>
<gene>
    <name evidence="3" type="ORF">ACFSJU_07065</name>
</gene>
<dbReference type="EMBL" id="JBHUHZ010000001">
    <property type="protein sequence ID" value="MFD2162148.1"/>
    <property type="molecule type" value="Genomic_DNA"/>
</dbReference>
<keyword evidence="1" id="KW-0812">Transmembrane</keyword>
<reference evidence="4" key="1">
    <citation type="journal article" date="2019" name="Int. J. Syst. Evol. Microbiol.">
        <title>The Global Catalogue of Microorganisms (GCM) 10K type strain sequencing project: providing services to taxonomists for standard genome sequencing and annotation.</title>
        <authorList>
            <consortium name="The Broad Institute Genomics Platform"/>
            <consortium name="The Broad Institute Genome Sequencing Center for Infectious Disease"/>
            <person name="Wu L."/>
            <person name="Ma J."/>
        </authorList>
    </citation>
    <scope>NUCLEOTIDE SEQUENCE [LARGE SCALE GENOMIC DNA]</scope>
    <source>
        <strain evidence="4">KCTC 42217</strain>
    </source>
</reference>
<name>A0ABW4ZJC9_9SPHI</name>
<dbReference type="InterPro" id="IPR026444">
    <property type="entry name" value="Secre_tail"/>
</dbReference>
<evidence type="ECO:0000313" key="4">
    <source>
        <dbReference type="Proteomes" id="UP001597387"/>
    </source>
</evidence>
<dbReference type="Pfam" id="PF18962">
    <property type="entry name" value="Por_Secre_tail"/>
    <property type="match status" value="1"/>
</dbReference>
<keyword evidence="1" id="KW-0472">Membrane</keyword>
<keyword evidence="1" id="KW-1133">Transmembrane helix</keyword>
<feature type="transmembrane region" description="Helical" evidence="1">
    <location>
        <begin position="35"/>
        <end position="55"/>
    </location>
</feature>
<evidence type="ECO:0000259" key="2">
    <source>
        <dbReference type="Pfam" id="PF18962"/>
    </source>
</evidence>
<comment type="caution">
    <text evidence="3">The sequence shown here is derived from an EMBL/GenBank/DDBJ whole genome shotgun (WGS) entry which is preliminary data.</text>
</comment>
<sequence>MKHLLSTSNAQSNLSERKTSLSDARCKNYSKYSSIFRSLAAGVFLIFLSPAIGLAQGITVRDANGAGNGITQGSLTLGQKNIVLFGFGIKAEVISTLTEMNVGIFSPDSRNNYFSNFRIIKSADSVHSFDDIQLGITASWKKNNLSSLSISLSDELADTSKASYYFLVADYSGNTGTVPGTIQFNFSTTQKSSALITSGGSYNNFNLPGTTFSMNPPTVAVSSNNSGTNGITPSLITFNQKGIVLFGFGVNVQGVSTISQFNISSTNNIGSYFSNGKLYRSTDNVFSMDDALIASINIGKNVSTNLAISNLSESFDWSPIRYYFLVADYTTNGPVLNNTIKLQFKSAQTAEAVVQSAPQKYSYNNFDIDGQTFVFARTTIWLGNALLNPANWNNAENWSGGYVPGTTDIAYLGTQSFLTQPVVSANASIGAIHLGTAQSVTLTVDSAATLSAGDVIFRTANASVTDSIRGAGNLLVNNFQLSEPTTNPVLSVNQISKIVSSIANLRASNIILRSKANGSKNDAVFEVSAGTVSVTGSIQTIHTSAANTATFYTDSSSVIHLSAANPFLLSATGSNAITHRGVTAFNGALAQNISGKVNFKDLILSGDGVKTIEATIPGPFNLAGNLTITAPARINYSPNITSINVRGNFSGNSALNSGALPVYIGRHWLNTTRGPITGTVNYDGPGDQTVAGLQYTNVNFLNGGIKSLSDSASVSTTLTVGANTILYTANKLTLRADASSNANIAPLLNGADVQGKVIVQSHIKGGKRGNVILSSPIYETINSVKAFPYRQLKSHMPVTGNGGPTNGFDEGAAVNPNGFTIRNFVESASPSQTQYLSISHIDNTIGPGFGFVFFFRGDRSNIYNKVNAPFITPEDVVYEHNGEINKGDIILPLSYTYYSGATDNGFNLVGNPYPSTIDLQKLLEGTPYTRTWILKQDNTYAVYDPALGTGTNGASRYLVPGQGFFVQASEANQTLTFTEACKVTSMASTRTMGEKDEPTSHISALAPKTGDTQYIKLKAQKSDIDLSDETIIAFKSGSSSNKDSEDAVYLSEASVVFGSLSTDNELLAINYLPAGDSDTEVKLNLTGETGSYNLSLSEKAATGFSDILLVDNYSNKIVSLISEPVYNFSIDKAISNTHGNTRFKIVFRKPSQNLVKTDKTAAMMEGSKEASLLVYPNPVEDELRINLSNNIGTVKMKIYSISGKEVMHHEAEYAETIIQNVSVLGKGHYILKLIDAKSDSVIGTEKFIKQ</sequence>